<dbReference type="GeneID" id="66212399"/>
<reference evidence="2 3" key="1">
    <citation type="submission" date="2021-01" db="EMBL/GenBank/DDBJ databases">
        <title>FDA dAtabase for Regulatory Grade micrObial Sequences (FDA-ARGOS): Supporting development and validation of Infectious Disease Dx tests.</title>
        <authorList>
            <person name="Sproer C."/>
            <person name="Gronow S."/>
            <person name="Severitt S."/>
            <person name="Schroder I."/>
            <person name="Tallon L."/>
            <person name="Sadzewicz L."/>
            <person name="Zhao X."/>
            <person name="Boylan J."/>
            <person name="Ott S."/>
            <person name="Bowen H."/>
            <person name="Vavikolanu K."/>
            <person name="Mehta A."/>
            <person name="Aluvathingal J."/>
            <person name="Nadendla S."/>
            <person name="Lowell S."/>
            <person name="Myers T."/>
            <person name="Yan Y."/>
            <person name="Sichtig H."/>
        </authorList>
    </citation>
    <scope>NUCLEOTIDE SEQUENCE [LARGE SCALE GENOMIC DNA]</scope>
    <source>
        <strain evidence="2 3">FDAARGOS_1096</strain>
    </source>
</reference>
<name>A0A7T9Z6L4_9GAMM</name>
<dbReference type="RefSeq" id="WP_004997493.1">
    <property type="nucleotide sequence ID" value="NZ_BKGH01000084.1"/>
</dbReference>
<dbReference type="PANTHER" id="PTHR37829:SF3">
    <property type="entry name" value="PROTEIN JAYE-RELATED"/>
    <property type="match status" value="1"/>
</dbReference>
<dbReference type="EMBL" id="CP068176">
    <property type="protein sequence ID" value="QQT85826.1"/>
    <property type="molecule type" value="Genomic_DNA"/>
</dbReference>
<dbReference type="InterPro" id="IPR052399">
    <property type="entry name" value="Phage_Baseplate_Assmbl_Protein"/>
</dbReference>
<feature type="domain" description="Baseplate protein J-like barrel" evidence="1">
    <location>
        <begin position="88"/>
        <end position="158"/>
    </location>
</feature>
<dbReference type="InterPro" id="IPR006949">
    <property type="entry name" value="Barrel_Baseplate_J-like"/>
</dbReference>
<evidence type="ECO:0000259" key="1">
    <source>
        <dbReference type="Pfam" id="PF04865"/>
    </source>
</evidence>
<proteinExistence type="predicted"/>
<evidence type="ECO:0000313" key="3">
    <source>
        <dbReference type="Proteomes" id="UP000595320"/>
    </source>
</evidence>
<sequence length="349" mass="37791">MAYPIPNFNTLYRLIVQEIRNQSGLSISDDSDAGIRAAGTASTVEGLYHHQTYIQRQLFISTADEPFLYVHAEEIGLPRLGGTKASGTVTATANVDMTILAGTHLTNGKGYYWSVATDVELIANTAAVVNVVAGEAGTSWNSTDASLMWVSPAAGLSGNVQVISISGGSDEEELEDWRSRLSERKKLGDFKDRRTDLIFMMKSVTGVEHVYIYPKRRGLGSLDIGITAKGNPPTLPSAALIASAQQVLDDYLGILADSRVFSPTQQLVDVTAVLSGTTIDLVAAQQMIRDYFAELEPADSYLPAILSARLLNLSNVTDVQLTPDYNITPTVDWMNLFWLRAGNVIVSKA</sequence>
<protein>
    <submittedName>
        <fullName evidence="2">Baseplate J/gp47 family protein</fullName>
    </submittedName>
</protein>
<dbReference type="PANTHER" id="PTHR37829">
    <property type="entry name" value="PHAGE-LIKE ELEMENT PBSX PROTEIN XKDT"/>
    <property type="match status" value="1"/>
</dbReference>
<accession>A0A7T9Z6L4</accession>
<dbReference type="Pfam" id="PF04865">
    <property type="entry name" value="Baseplate_J"/>
    <property type="match status" value="1"/>
</dbReference>
<organism evidence="2 3">
    <name type="scientific">Acinetobacter ursingii</name>
    <dbReference type="NCBI Taxonomy" id="108980"/>
    <lineage>
        <taxon>Bacteria</taxon>
        <taxon>Pseudomonadati</taxon>
        <taxon>Pseudomonadota</taxon>
        <taxon>Gammaproteobacteria</taxon>
        <taxon>Moraxellales</taxon>
        <taxon>Moraxellaceae</taxon>
        <taxon>Acinetobacter</taxon>
    </lineage>
</organism>
<evidence type="ECO:0000313" key="2">
    <source>
        <dbReference type="EMBL" id="QQT85826.1"/>
    </source>
</evidence>
<dbReference type="AlphaFoldDB" id="A0A7T9Z6L4"/>
<gene>
    <name evidence="2" type="ORF">I6I53_13145</name>
</gene>
<dbReference type="Proteomes" id="UP000595320">
    <property type="component" value="Chromosome"/>
</dbReference>